<feature type="compositionally biased region" description="Basic and acidic residues" evidence="6">
    <location>
        <begin position="205"/>
        <end position="224"/>
    </location>
</feature>
<accession>A0A9X3E8I4</accession>
<dbReference type="Gene3D" id="2.60.260.20">
    <property type="entry name" value="Urease metallochaperone UreE, N-terminal domain"/>
    <property type="match status" value="1"/>
</dbReference>
<dbReference type="CDD" id="cd00571">
    <property type="entry name" value="UreE"/>
    <property type="match status" value="1"/>
</dbReference>
<evidence type="ECO:0000256" key="4">
    <source>
        <dbReference type="ARBA" id="ARBA00023186"/>
    </source>
</evidence>
<organism evidence="8 9">
    <name type="scientific">Kaistia nematophila</name>
    <dbReference type="NCBI Taxonomy" id="2994654"/>
    <lineage>
        <taxon>Bacteria</taxon>
        <taxon>Pseudomonadati</taxon>
        <taxon>Pseudomonadota</taxon>
        <taxon>Alphaproteobacteria</taxon>
        <taxon>Hyphomicrobiales</taxon>
        <taxon>Kaistiaceae</taxon>
        <taxon>Kaistia</taxon>
    </lineage>
</organism>
<evidence type="ECO:0000256" key="1">
    <source>
        <dbReference type="ARBA" id="ARBA00004496"/>
    </source>
</evidence>
<keyword evidence="4 5" id="KW-0143">Chaperone</keyword>
<keyword evidence="2 5" id="KW-0963">Cytoplasm</keyword>
<evidence type="ECO:0000256" key="3">
    <source>
        <dbReference type="ARBA" id="ARBA00022596"/>
    </source>
</evidence>
<dbReference type="AlphaFoldDB" id="A0A9X3E8I4"/>
<gene>
    <name evidence="5" type="primary">ureE</name>
    <name evidence="8" type="ORF">OSH07_19720</name>
</gene>
<keyword evidence="3 5" id="KW-0533">Nickel</keyword>
<dbReference type="HAMAP" id="MF_00822">
    <property type="entry name" value="UreE"/>
    <property type="match status" value="1"/>
</dbReference>
<feature type="domain" description="UreE urease accessory N-terminal" evidence="7">
    <location>
        <begin position="3"/>
        <end position="67"/>
    </location>
</feature>
<dbReference type="RefSeq" id="WP_266340398.1">
    <property type="nucleotide sequence ID" value="NZ_JAPKNK010000010.1"/>
</dbReference>
<evidence type="ECO:0000256" key="6">
    <source>
        <dbReference type="SAM" id="MobiDB-lite"/>
    </source>
</evidence>
<dbReference type="SUPFAM" id="SSF69287">
    <property type="entry name" value="Urease metallochaperone UreE, N-terminal domain"/>
    <property type="match status" value="1"/>
</dbReference>
<dbReference type="GO" id="GO:0051082">
    <property type="term" value="F:unfolded protein binding"/>
    <property type="evidence" value="ECO:0007669"/>
    <property type="project" value="UniProtKB-UniRule"/>
</dbReference>
<dbReference type="GO" id="GO:0016151">
    <property type="term" value="F:nickel cation binding"/>
    <property type="evidence" value="ECO:0007669"/>
    <property type="project" value="UniProtKB-UniRule"/>
</dbReference>
<protein>
    <recommendedName>
        <fullName evidence="5">Urease accessory protein UreE</fullName>
    </recommendedName>
</protein>
<evidence type="ECO:0000259" key="7">
    <source>
        <dbReference type="SMART" id="SM00988"/>
    </source>
</evidence>
<dbReference type="Proteomes" id="UP001144805">
    <property type="component" value="Unassembled WGS sequence"/>
</dbReference>
<dbReference type="GO" id="GO:0065003">
    <property type="term" value="P:protein-containing complex assembly"/>
    <property type="evidence" value="ECO:0007669"/>
    <property type="project" value="InterPro"/>
</dbReference>
<evidence type="ECO:0000313" key="8">
    <source>
        <dbReference type="EMBL" id="MCX5571438.1"/>
    </source>
</evidence>
<comment type="subcellular location">
    <subcellularLocation>
        <location evidence="1 5">Cytoplasm</location>
    </subcellularLocation>
</comment>
<dbReference type="EMBL" id="JAPKNK010000010">
    <property type="protein sequence ID" value="MCX5571438.1"/>
    <property type="molecule type" value="Genomic_DNA"/>
</dbReference>
<keyword evidence="9" id="KW-1185">Reference proteome</keyword>
<dbReference type="InterPro" id="IPR036118">
    <property type="entry name" value="UreE_N_sf"/>
</dbReference>
<evidence type="ECO:0000313" key="9">
    <source>
        <dbReference type="Proteomes" id="UP001144805"/>
    </source>
</evidence>
<reference evidence="8" key="1">
    <citation type="submission" date="2022-11" db="EMBL/GenBank/DDBJ databases">
        <title>Biodiversity and phylogenetic relationships of bacteria.</title>
        <authorList>
            <person name="Machado R.A.R."/>
            <person name="Bhat A."/>
            <person name="Loulou A."/>
            <person name="Kallel S."/>
        </authorList>
    </citation>
    <scope>NUCLEOTIDE SEQUENCE</scope>
    <source>
        <strain evidence="8">K-TC2</strain>
    </source>
</reference>
<dbReference type="GO" id="GO:0019627">
    <property type="term" value="P:urea metabolic process"/>
    <property type="evidence" value="ECO:0007669"/>
    <property type="project" value="InterPro"/>
</dbReference>
<dbReference type="GO" id="GO:0006457">
    <property type="term" value="P:protein folding"/>
    <property type="evidence" value="ECO:0007669"/>
    <property type="project" value="InterPro"/>
</dbReference>
<dbReference type="GO" id="GO:0005737">
    <property type="term" value="C:cytoplasm"/>
    <property type="evidence" value="ECO:0007669"/>
    <property type="project" value="UniProtKB-SubCell"/>
</dbReference>
<name>A0A9X3E8I4_9HYPH</name>
<proteinExistence type="inferred from homology"/>
<dbReference type="Pfam" id="PF02814">
    <property type="entry name" value="UreE_N"/>
    <property type="match status" value="1"/>
</dbReference>
<dbReference type="InterPro" id="IPR007864">
    <property type="entry name" value="UreE_C_dom"/>
</dbReference>
<evidence type="ECO:0000256" key="2">
    <source>
        <dbReference type="ARBA" id="ARBA00022490"/>
    </source>
</evidence>
<comment type="similarity">
    <text evidence="5">Belongs to the UreE family.</text>
</comment>
<dbReference type="Gene3D" id="3.30.70.790">
    <property type="entry name" value="UreE, C-terminal domain"/>
    <property type="match status" value="1"/>
</dbReference>
<comment type="caution">
    <text evidence="8">The sequence shown here is derived from an EMBL/GenBank/DDBJ whole genome shotgun (WGS) entry which is preliminary data.</text>
</comment>
<sequence>MIRATAVLPAGSWTGPPADTILLDYDARHRRRLAISGRAGVSFLLDLPMALGLRQGDGLLLEDGRIIAVEAAAEPLVEISAASPAQLSRIAWHIGNRQLPIEIVGERLRIRPDPAVEATLAGLGAATRMIEAPFDPEGPPSTEEDGPWAGFWQGFGDGKFFSESFGASSGPGHASARGSFHRDGPVFAEAHGNAHASGRSRHSYTRSESHARSPAHPQHDHSEPEDRDPDGPNPRQG</sequence>
<dbReference type="InterPro" id="IPR004029">
    <property type="entry name" value="UreE_N"/>
</dbReference>
<evidence type="ECO:0000256" key="5">
    <source>
        <dbReference type="HAMAP-Rule" id="MF_00822"/>
    </source>
</evidence>
<dbReference type="SUPFAM" id="SSF69737">
    <property type="entry name" value="Urease metallochaperone UreE, C-terminal domain"/>
    <property type="match status" value="1"/>
</dbReference>
<dbReference type="Pfam" id="PF05194">
    <property type="entry name" value="UreE_C"/>
    <property type="match status" value="1"/>
</dbReference>
<comment type="function">
    <text evidence="5">Involved in urease metallocenter assembly. Binds nickel. Probably functions as a nickel donor during metallocenter assembly.</text>
</comment>
<dbReference type="SMART" id="SM00988">
    <property type="entry name" value="UreE_N"/>
    <property type="match status" value="1"/>
</dbReference>
<dbReference type="InterPro" id="IPR012406">
    <property type="entry name" value="UreE"/>
</dbReference>
<feature type="region of interest" description="Disordered" evidence="6">
    <location>
        <begin position="162"/>
        <end position="237"/>
    </location>
</feature>